<dbReference type="InterPro" id="IPR049730">
    <property type="entry name" value="SNF2/RAD54-like_C"/>
</dbReference>
<dbReference type="PANTHER" id="PTHR45629:SF7">
    <property type="entry name" value="DNA EXCISION REPAIR PROTEIN ERCC-6-RELATED"/>
    <property type="match status" value="1"/>
</dbReference>
<evidence type="ECO:0000313" key="5">
    <source>
        <dbReference type="EMBL" id="GAA1508112.1"/>
    </source>
</evidence>
<evidence type="ECO:0000259" key="4">
    <source>
        <dbReference type="PROSITE" id="PS51194"/>
    </source>
</evidence>
<feature type="domain" description="Helicase ATP-binding" evidence="3">
    <location>
        <begin position="470"/>
        <end position="646"/>
    </location>
</feature>
<gene>
    <name evidence="5" type="ORF">GCM10009788_10310</name>
</gene>
<dbReference type="InterPro" id="IPR001650">
    <property type="entry name" value="Helicase_C-like"/>
</dbReference>
<dbReference type="SMART" id="SM00490">
    <property type="entry name" value="HELICc"/>
    <property type="match status" value="1"/>
</dbReference>
<dbReference type="Pfam" id="PF12419">
    <property type="entry name" value="DUF3670"/>
    <property type="match status" value="1"/>
</dbReference>
<dbReference type="Proteomes" id="UP001500842">
    <property type="component" value="Unassembled WGS sequence"/>
</dbReference>
<dbReference type="Gene3D" id="1.20.120.850">
    <property type="entry name" value="SWI2/SNF2 ATPases, N-terminal domain"/>
    <property type="match status" value="1"/>
</dbReference>
<dbReference type="PROSITE" id="PS51194">
    <property type="entry name" value="HELICASE_CTER"/>
    <property type="match status" value="1"/>
</dbReference>
<dbReference type="CDD" id="cd18793">
    <property type="entry name" value="SF2_C_SNF"/>
    <property type="match status" value="1"/>
</dbReference>
<proteinExistence type="predicted"/>
<protein>
    <submittedName>
        <fullName evidence="5">DEAD/DEAH box helicase</fullName>
    </submittedName>
</protein>
<comment type="caution">
    <text evidence="5">The sequence shown here is derived from an EMBL/GenBank/DDBJ whole genome shotgun (WGS) entry which is preliminary data.</text>
</comment>
<feature type="compositionally biased region" description="Low complexity" evidence="2">
    <location>
        <begin position="132"/>
        <end position="155"/>
    </location>
</feature>
<accession>A0ABN1ZZG5</accession>
<evidence type="ECO:0000256" key="2">
    <source>
        <dbReference type="SAM" id="MobiDB-lite"/>
    </source>
</evidence>
<dbReference type="SUPFAM" id="SSF52540">
    <property type="entry name" value="P-loop containing nucleoside triphosphate hydrolases"/>
    <property type="match status" value="2"/>
</dbReference>
<keyword evidence="6" id="KW-1185">Reference proteome</keyword>
<evidence type="ECO:0000256" key="1">
    <source>
        <dbReference type="ARBA" id="ARBA00022801"/>
    </source>
</evidence>
<keyword evidence="5" id="KW-0067">ATP-binding</keyword>
<keyword evidence="1" id="KW-0378">Hydrolase</keyword>
<dbReference type="EMBL" id="BAAAOR010000007">
    <property type="protein sequence ID" value="GAA1508112.1"/>
    <property type="molecule type" value="Genomic_DNA"/>
</dbReference>
<dbReference type="InterPro" id="IPR022138">
    <property type="entry name" value="DUF3670"/>
</dbReference>
<dbReference type="GO" id="GO:0004386">
    <property type="term" value="F:helicase activity"/>
    <property type="evidence" value="ECO:0007669"/>
    <property type="project" value="UniProtKB-KW"/>
</dbReference>
<name>A0ABN1ZZG5_9ACTN</name>
<dbReference type="Pfam" id="PF00176">
    <property type="entry name" value="SNF2-rel_dom"/>
    <property type="match status" value="1"/>
</dbReference>
<dbReference type="InterPro" id="IPR038718">
    <property type="entry name" value="SNF2-like_sf"/>
</dbReference>
<dbReference type="InterPro" id="IPR014001">
    <property type="entry name" value="Helicase_ATP-bd"/>
</dbReference>
<feature type="domain" description="Helicase C-terminal" evidence="4">
    <location>
        <begin position="800"/>
        <end position="954"/>
    </location>
</feature>
<evidence type="ECO:0000259" key="3">
    <source>
        <dbReference type="PROSITE" id="PS51192"/>
    </source>
</evidence>
<feature type="region of interest" description="Disordered" evidence="2">
    <location>
        <begin position="132"/>
        <end position="163"/>
    </location>
</feature>
<feature type="region of interest" description="Disordered" evidence="2">
    <location>
        <begin position="311"/>
        <end position="333"/>
    </location>
</feature>
<dbReference type="InterPro" id="IPR027417">
    <property type="entry name" value="P-loop_NTPase"/>
</dbReference>
<reference evidence="5 6" key="1">
    <citation type="journal article" date="2019" name="Int. J. Syst. Evol. Microbiol.">
        <title>The Global Catalogue of Microorganisms (GCM) 10K type strain sequencing project: providing services to taxonomists for standard genome sequencing and annotation.</title>
        <authorList>
            <consortium name="The Broad Institute Genomics Platform"/>
            <consortium name="The Broad Institute Genome Sequencing Center for Infectious Disease"/>
            <person name="Wu L."/>
            <person name="Ma J."/>
        </authorList>
    </citation>
    <scope>NUCLEOTIDE SEQUENCE [LARGE SCALE GENOMIC DNA]</scope>
    <source>
        <strain evidence="5 6">JCM 14942</strain>
    </source>
</reference>
<dbReference type="Gene3D" id="3.40.50.10810">
    <property type="entry name" value="Tandem AAA-ATPase domain"/>
    <property type="match status" value="1"/>
</dbReference>
<organism evidence="5 6">
    <name type="scientific">Nocardioides humi</name>
    <dbReference type="NCBI Taxonomy" id="449461"/>
    <lineage>
        <taxon>Bacteria</taxon>
        <taxon>Bacillati</taxon>
        <taxon>Actinomycetota</taxon>
        <taxon>Actinomycetes</taxon>
        <taxon>Propionibacteriales</taxon>
        <taxon>Nocardioidaceae</taxon>
        <taxon>Nocardioides</taxon>
    </lineage>
</organism>
<sequence>MSFVPVTGPATFRTGEPATIEFTDADGVRRVALPVRAALPVLSRSRSVDDAHPSVRLLSGAALLGLRLVAAGKVAPDDAGRAWRVDRLEARDHEAVERLAHARAYDDLPAADAADIVRGMLDAVADTLPRAAPAGRRAPAPGDPQQPAQPGQPDRPSTPEEFADRVRRRLAERRRERPDRGEGDTVLPELVRVSLRVEADEEELVAGTVRVVLQVHDERDPLHVCDAALLWTAGPAEHGFGGRARVHASIALRAAGDAWPVLDRLLALAVPDQLTLDGDEIASLLDHVGALRDARVDVHWPRALGPELTTRAVLDQRRGPAEPGGRNPELPLQESPFSAEGLFSFSWQVSLHGEVLSDAEMAELARAAGPVIKLRGAWTVVDPTTAQRARRRLIRKATGAQALAAALTGVTELPATGEDQPATAEVVVGASLLRVREQLLDAATRTPLAEPAGLDARLRDYQRHGLTWLADLTGLGLGACLADDMGLGKTITLIALHLHRLERGLSRGGPTLVVCPASLLGNWEAEVERFAPGVPVRRFHGSSRDLAGLAPHANSSRSPGKHDKSAWGAGMVLTTYGTLRRDADTLAAVDWDLVVADEAQHVKNSRTSTARALRRLPSRARVALTGTPVENDLTELWSILDWCVPGLLGSRQAFRRVWGAPIESGAEPTKARQFADLIGPFLLRRRKSDPGIAPELPPKTETDHLLGLTREQVVLYEAFVKDTMERIERADEETRRGLVLALLTGLKQICNHPAQFLRQNLGPSASPDSGASKLAAASSRRAAGGSGAVRLTGRSEKLELLDELVGTVLAEGGAVLVFTQYVALARLVEQHLTALGVPHQFLHGGTPVAQREAMVDRFQAGEVPVFLLSLKAGGTGLNLTRADHVVHFDRWWNPAVEEQATDRAYRIGQTRPVQVHRMVTRGTIEERVAQLLDRKRQLADAVLARGDAALTELSNEELRDLVTLRRQAREQARDEDQR</sequence>
<dbReference type="InterPro" id="IPR000330">
    <property type="entry name" value="SNF2_N"/>
</dbReference>
<keyword evidence="5" id="KW-0347">Helicase</keyword>
<dbReference type="PROSITE" id="PS51192">
    <property type="entry name" value="HELICASE_ATP_BIND_1"/>
    <property type="match status" value="1"/>
</dbReference>
<dbReference type="Gene3D" id="3.40.50.300">
    <property type="entry name" value="P-loop containing nucleotide triphosphate hydrolases"/>
    <property type="match status" value="1"/>
</dbReference>
<dbReference type="PANTHER" id="PTHR45629">
    <property type="entry name" value="SNF2/RAD54 FAMILY MEMBER"/>
    <property type="match status" value="1"/>
</dbReference>
<evidence type="ECO:0000313" key="6">
    <source>
        <dbReference type="Proteomes" id="UP001500842"/>
    </source>
</evidence>
<dbReference type="RefSeq" id="WP_141004927.1">
    <property type="nucleotide sequence ID" value="NZ_BAAAOR010000007.1"/>
</dbReference>
<keyword evidence="5" id="KW-0547">Nucleotide-binding</keyword>
<dbReference type="SMART" id="SM00487">
    <property type="entry name" value="DEXDc"/>
    <property type="match status" value="1"/>
</dbReference>
<dbReference type="InterPro" id="IPR050496">
    <property type="entry name" value="SNF2_RAD54_helicase_repair"/>
</dbReference>
<dbReference type="Pfam" id="PF00271">
    <property type="entry name" value="Helicase_C"/>
    <property type="match status" value="1"/>
</dbReference>